<keyword evidence="2" id="KW-1185">Reference proteome</keyword>
<dbReference type="HOGENOM" id="CLU_3268494_0_0_3"/>
<sequence>MQSCFLKTEGGIRDWKTRQGVGCGVWDVSNQGTKVFCIRKY</sequence>
<accession>B4W2L6</accession>
<dbReference type="EMBL" id="DS989871">
    <property type="protein sequence ID" value="EDX71641.1"/>
    <property type="molecule type" value="Genomic_DNA"/>
</dbReference>
<dbReference type="Proteomes" id="UP000003835">
    <property type="component" value="Unassembled WGS sequence"/>
</dbReference>
<reference evidence="1 2" key="1">
    <citation type="submission" date="2008-07" db="EMBL/GenBank/DDBJ databases">
        <authorList>
            <person name="Tandeau de Marsac N."/>
            <person name="Ferriera S."/>
            <person name="Johnson J."/>
            <person name="Kravitz S."/>
            <person name="Beeson K."/>
            <person name="Sutton G."/>
            <person name="Rogers Y.-H."/>
            <person name="Friedman R."/>
            <person name="Frazier M."/>
            <person name="Venter J.C."/>
        </authorList>
    </citation>
    <scope>NUCLEOTIDE SEQUENCE [LARGE SCALE GENOMIC DNA]</scope>
    <source>
        <strain evidence="1 2">PCC 7420</strain>
    </source>
</reference>
<evidence type="ECO:0000313" key="2">
    <source>
        <dbReference type="Proteomes" id="UP000003835"/>
    </source>
</evidence>
<organism evidence="1 2">
    <name type="scientific">Coleofasciculus chthonoplastes PCC 7420</name>
    <dbReference type="NCBI Taxonomy" id="118168"/>
    <lineage>
        <taxon>Bacteria</taxon>
        <taxon>Bacillati</taxon>
        <taxon>Cyanobacteriota</taxon>
        <taxon>Cyanophyceae</taxon>
        <taxon>Coleofasciculales</taxon>
        <taxon>Coleofasciculaceae</taxon>
        <taxon>Coleofasciculus</taxon>
    </lineage>
</organism>
<protein>
    <submittedName>
        <fullName evidence="1">Uncharacterized protein</fullName>
    </submittedName>
</protein>
<dbReference type="STRING" id="118168.MC7420_5266"/>
<dbReference type="AlphaFoldDB" id="B4W2L6"/>
<evidence type="ECO:0000313" key="1">
    <source>
        <dbReference type="EMBL" id="EDX71641.1"/>
    </source>
</evidence>
<name>B4W2L6_9CYAN</name>
<gene>
    <name evidence="1" type="ORF">MC7420_5266</name>
</gene>
<proteinExistence type="predicted"/>